<keyword evidence="1" id="KW-0812">Transmembrane</keyword>
<gene>
    <name evidence="2" type="ORF">UFOVP257_288</name>
</gene>
<feature type="transmembrane region" description="Helical" evidence="1">
    <location>
        <begin position="35"/>
        <end position="60"/>
    </location>
</feature>
<proteinExistence type="predicted"/>
<evidence type="ECO:0000313" key="2">
    <source>
        <dbReference type="EMBL" id="CAB4133566.1"/>
    </source>
</evidence>
<organism evidence="2">
    <name type="scientific">uncultured Caudovirales phage</name>
    <dbReference type="NCBI Taxonomy" id="2100421"/>
    <lineage>
        <taxon>Viruses</taxon>
        <taxon>Duplodnaviria</taxon>
        <taxon>Heunggongvirae</taxon>
        <taxon>Uroviricota</taxon>
        <taxon>Caudoviricetes</taxon>
        <taxon>Peduoviridae</taxon>
        <taxon>Maltschvirus</taxon>
        <taxon>Maltschvirus maltsch</taxon>
    </lineage>
</organism>
<dbReference type="EMBL" id="LR796274">
    <property type="protein sequence ID" value="CAB4133566.1"/>
    <property type="molecule type" value="Genomic_DNA"/>
</dbReference>
<keyword evidence="1" id="KW-0472">Membrane</keyword>
<protein>
    <submittedName>
        <fullName evidence="2">Uncharacterized protein</fullName>
    </submittedName>
</protein>
<reference evidence="2" key="1">
    <citation type="submission" date="2020-04" db="EMBL/GenBank/DDBJ databases">
        <authorList>
            <person name="Chiriac C."/>
            <person name="Salcher M."/>
            <person name="Ghai R."/>
            <person name="Kavagutti S V."/>
        </authorList>
    </citation>
    <scope>NUCLEOTIDE SEQUENCE</scope>
</reference>
<keyword evidence="1" id="KW-1133">Transmembrane helix</keyword>
<accession>A0A6J5LKB2</accession>
<sequence length="83" mass="9623">MNIKVRALIKTLKMLSISALVPLTLLLIFQLDAEVLLYLLCFGFFSYILWIVYSINLTGLENEETLSKMKENNEQRISNIIKK</sequence>
<evidence type="ECO:0000256" key="1">
    <source>
        <dbReference type="SAM" id="Phobius"/>
    </source>
</evidence>
<feature type="transmembrane region" description="Helical" evidence="1">
    <location>
        <begin position="12"/>
        <end position="29"/>
    </location>
</feature>
<name>A0A6J5LKB2_9CAUD</name>